<dbReference type="InterPro" id="IPR025110">
    <property type="entry name" value="AMP-bd_C"/>
</dbReference>
<dbReference type="InterPro" id="IPR000873">
    <property type="entry name" value="AMP-dep_synth/lig_dom"/>
</dbReference>
<comment type="pathway">
    <text evidence="2">Siderophore biosynthesis.</text>
</comment>
<comment type="catalytic activity">
    <reaction evidence="6">
        <text>holo-[peptidyl-carrier protein] + L-cysteine + ATP = L-cysteinyl-[peptidyl-carrier protein] + AMP + diphosphate</text>
        <dbReference type="Rhea" id="RHEA:61680"/>
        <dbReference type="Rhea" id="RHEA-COMP:11480"/>
        <dbReference type="Rhea" id="RHEA-COMP:15906"/>
        <dbReference type="ChEBI" id="CHEBI:30616"/>
        <dbReference type="ChEBI" id="CHEBI:33019"/>
        <dbReference type="ChEBI" id="CHEBI:35235"/>
        <dbReference type="ChEBI" id="CHEBI:64479"/>
        <dbReference type="ChEBI" id="CHEBI:144926"/>
        <dbReference type="ChEBI" id="CHEBI:456215"/>
        <dbReference type="EC" id="6.2.1.69"/>
    </reaction>
    <physiologicalReaction direction="left-to-right" evidence="6">
        <dbReference type="Rhea" id="RHEA:61681"/>
    </physiologicalReaction>
</comment>
<dbReference type="FunFam" id="3.30.559.10:FF:000023">
    <property type="entry name" value="Non-ribosomal peptide synthetase"/>
    <property type="match status" value="1"/>
</dbReference>
<dbReference type="SMART" id="SM00823">
    <property type="entry name" value="PKS_PP"/>
    <property type="match status" value="2"/>
</dbReference>
<feature type="domain" description="Carrier" evidence="9">
    <location>
        <begin position="2055"/>
        <end position="2130"/>
    </location>
</feature>
<dbReference type="PANTHER" id="PTHR45527:SF1">
    <property type="entry name" value="FATTY ACID SYNTHASE"/>
    <property type="match status" value="1"/>
</dbReference>
<evidence type="ECO:0000256" key="7">
    <source>
        <dbReference type="ARBA" id="ARBA00066651"/>
    </source>
</evidence>
<dbReference type="SUPFAM" id="SSF56801">
    <property type="entry name" value="Acetyl-CoA synthetase-like"/>
    <property type="match status" value="2"/>
</dbReference>
<dbReference type="EC" id="6.2.1.69" evidence="7"/>
<dbReference type="SUPFAM" id="SSF52777">
    <property type="entry name" value="CoA-dependent acyltransferases"/>
    <property type="match status" value="4"/>
</dbReference>
<evidence type="ECO:0000256" key="2">
    <source>
        <dbReference type="ARBA" id="ARBA00004924"/>
    </source>
</evidence>
<keyword evidence="3" id="KW-0596">Phosphopantetheine</keyword>
<dbReference type="CDD" id="cd19535">
    <property type="entry name" value="Cyc_NRPS"/>
    <property type="match status" value="1"/>
</dbReference>
<evidence type="ECO:0000256" key="4">
    <source>
        <dbReference type="ARBA" id="ARBA00022553"/>
    </source>
</evidence>
<dbReference type="CDD" id="cd19531">
    <property type="entry name" value="LCL_NRPS-like"/>
    <property type="match status" value="1"/>
</dbReference>
<dbReference type="InterPro" id="IPR020845">
    <property type="entry name" value="AMP-binding_CS"/>
</dbReference>
<protein>
    <recommendedName>
        <fullName evidence="8">L-cysteine--[L-cysteinyl-carrier protein] ligase</fullName>
        <ecNumber evidence="7">6.2.1.69</ecNumber>
    </recommendedName>
    <alternativeName>
        <fullName evidence="8">L-cysteine--[L-cysteinyl-carrier protein] ligase</fullName>
    </alternativeName>
</protein>
<dbReference type="Gene3D" id="3.30.559.10">
    <property type="entry name" value="Chloramphenicol acetyltransferase-like domain"/>
    <property type="match status" value="2"/>
</dbReference>
<dbReference type="GO" id="GO:0043041">
    <property type="term" value="P:amino acid activation for nonribosomal peptide biosynthetic process"/>
    <property type="evidence" value="ECO:0007669"/>
    <property type="project" value="TreeGrafter"/>
</dbReference>
<evidence type="ECO:0000313" key="11">
    <source>
        <dbReference type="Proteomes" id="UP000297258"/>
    </source>
</evidence>
<dbReference type="InterPro" id="IPR020459">
    <property type="entry name" value="AMP-binding"/>
</dbReference>
<dbReference type="OrthoDB" id="8824838at2"/>
<dbReference type="InterPro" id="IPR020806">
    <property type="entry name" value="PKS_PP-bd"/>
</dbReference>
<evidence type="ECO:0000313" key="10">
    <source>
        <dbReference type="EMBL" id="TFW28927.1"/>
    </source>
</evidence>
<dbReference type="Gene3D" id="3.40.50.12780">
    <property type="entry name" value="N-terminal domain of ligase-like"/>
    <property type="match status" value="2"/>
</dbReference>
<dbReference type="SUPFAM" id="SSF47336">
    <property type="entry name" value="ACP-like"/>
    <property type="match status" value="2"/>
</dbReference>
<dbReference type="InterPro" id="IPR042099">
    <property type="entry name" value="ANL_N_sf"/>
</dbReference>
<dbReference type="Pfam" id="PF00550">
    <property type="entry name" value="PP-binding"/>
    <property type="match status" value="2"/>
</dbReference>
<dbReference type="Gene3D" id="1.10.1200.10">
    <property type="entry name" value="ACP-like"/>
    <property type="match status" value="1"/>
</dbReference>
<dbReference type="FunFam" id="3.30.559.30:FF:000006">
    <property type="entry name" value="Yersiniabactin polyketide/non-ribosomal peptide synthetase"/>
    <property type="match status" value="1"/>
</dbReference>
<dbReference type="RefSeq" id="WP_135191428.1">
    <property type="nucleotide sequence ID" value="NZ_SPUM01000132.1"/>
</dbReference>
<dbReference type="GO" id="GO:0072330">
    <property type="term" value="P:monocarboxylic acid biosynthetic process"/>
    <property type="evidence" value="ECO:0007669"/>
    <property type="project" value="UniProtKB-ARBA"/>
</dbReference>
<dbReference type="Pfam" id="PF13193">
    <property type="entry name" value="AMP-binding_C"/>
    <property type="match status" value="2"/>
</dbReference>
<dbReference type="PROSITE" id="PS00455">
    <property type="entry name" value="AMP_BINDING"/>
    <property type="match status" value="2"/>
</dbReference>
<dbReference type="Gene3D" id="3.40.50.1820">
    <property type="entry name" value="alpha/beta hydrolase"/>
    <property type="match status" value="1"/>
</dbReference>
<dbReference type="PRINTS" id="PR00154">
    <property type="entry name" value="AMPBINDING"/>
</dbReference>
<dbReference type="NCBIfam" id="TIGR01733">
    <property type="entry name" value="AA-adenyl-dom"/>
    <property type="match status" value="2"/>
</dbReference>
<keyword evidence="5" id="KW-0436">Ligase</keyword>
<evidence type="ECO:0000256" key="1">
    <source>
        <dbReference type="ARBA" id="ARBA00001957"/>
    </source>
</evidence>
<dbReference type="GO" id="GO:0044550">
    <property type="term" value="P:secondary metabolite biosynthetic process"/>
    <property type="evidence" value="ECO:0007669"/>
    <property type="project" value="TreeGrafter"/>
</dbReference>
<dbReference type="GO" id="GO:0005737">
    <property type="term" value="C:cytoplasm"/>
    <property type="evidence" value="ECO:0007669"/>
    <property type="project" value="TreeGrafter"/>
</dbReference>
<evidence type="ECO:0000259" key="9">
    <source>
        <dbReference type="PROSITE" id="PS50075"/>
    </source>
</evidence>
<evidence type="ECO:0000256" key="3">
    <source>
        <dbReference type="ARBA" id="ARBA00022450"/>
    </source>
</evidence>
<dbReference type="CDD" id="cd12114">
    <property type="entry name" value="A_NRPS_TlmIV_like"/>
    <property type="match status" value="1"/>
</dbReference>
<dbReference type="EMBL" id="SPUM01000132">
    <property type="protein sequence ID" value="TFW28927.1"/>
    <property type="molecule type" value="Genomic_DNA"/>
</dbReference>
<dbReference type="InterPro" id="IPR001242">
    <property type="entry name" value="Condensation_dom"/>
</dbReference>
<keyword evidence="4" id="KW-0597">Phosphoprotein</keyword>
<dbReference type="InterPro" id="IPR023213">
    <property type="entry name" value="CAT-like_dom_sf"/>
</dbReference>
<reference evidence="10 11" key="1">
    <citation type="submission" date="2019-03" db="EMBL/GenBank/DDBJ databases">
        <title>Draft genome of Massilia hortus sp. nov., a novel bacterial species of the Oxalobacteraceae family.</title>
        <authorList>
            <person name="Peta V."/>
            <person name="Raths R."/>
            <person name="Bucking H."/>
        </authorList>
    </citation>
    <scope>NUCLEOTIDE SEQUENCE [LARGE SCALE GENOMIC DNA]</scope>
    <source>
        <strain evidence="10 11">ONC3</strain>
    </source>
</reference>
<dbReference type="InterPro" id="IPR036736">
    <property type="entry name" value="ACP-like_sf"/>
</dbReference>
<feature type="domain" description="Carrier" evidence="9">
    <location>
        <begin position="999"/>
        <end position="1074"/>
    </location>
</feature>
<dbReference type="InterPro" id="IPR010071">
    <property type="entry name" value="AA_adenyl_dom"/>
</dbReference>
<gene>
    <name evidence="10" type="ORF">E4O92_20060</name>
</gene>
<dbReference type="CDD" id="cd05930">
    <property type="entry name" value="A_NRPS"/>
    <property type="match status" value="1"/>
</dbReference>
<dbReference type="FunFam" id="3.40.50.12780:FF:000012">
    <property type="entry name" value="Non-ribosomal peptide synthetase"/>
    <property type="match status" value="1"/>
</dbReference>
<dbReference type="Gene3D" id="3.30.559.30">
    <property type="entry name" value="Nonribosomal peptide synthetase, condensation domain"/>
    <property type="match status" value="2"/>
</dbReference>
<comment type="cofactor">
    <cofactor evidence="1">
        <name>pantetheine 4'-phosphate</name>
        <dbReference type="ChEBI" id="CHEBI:47942"/>
    </cofactor>
</comment>
<dbReference type="Gene3D" id="3.30.300.30">
    <property type="match status" value="2"/>
</dbReference>
<dbReference type="PANTHER" id="PTHR45527">
    <property type="entry name" value="NONRIBOSOMAL PEPTIDE SYNTHETASE"/>
    <property type="match status" value="1"/>
</dbReference>
<dbReference type="Proteomes" id="UP000297258">
    <property type="component" value="Unassembled WGS sequence"/>
</dbReference>
<keyword evidence="11" id="KW-1185">Reference proteome</keyword>
<dbReference type="FunFam" id="1.10.1200.10:FF:000016">
    <property type="entry name" value="Non-ribosomal peptide synthase"/>
    <property type="match status" value="2"/>
</dbReference>
<comment type="caution">
    <text evidence="10">The sequence shown here is derived from an EMBL/GenBank/DDBJ whole genome shotgun (WGS) entry which is preliminary data.</text>
</comment>
<organism evidence="10 11">
    <name type="scientific">Massilia horti</name>
    <dbReference type="NCBI Taxonomy" id="2562153"/>
    <lineage>
        <taxon>Bacteria</taxon>
        <taxon>Pseudomonadati</taxon>
        <taxon>Pseudomonadota</taxon>
        <taxon>Betaproteobacteria</taxon>
        <taxon>Burkholderiales</taxon>
        <taxon>Oxalobacteraceae</taxon>
        <taxon>Telluria group</taxon>
        <taxon>Massilia</taxon>
    </lineage>
</organism>
<evidence type="ECO:0000256" key="5">
    <source>
        <dbReference type="ARBA" id="ARBA00022598"/>
    </source>
</evidence>
<dbReference type="GO" id="GO:0031177">
    <property type="term" value="F:phosphopantetheine binding"/>
    <property type="evidence" value="ECO:0007669"/>
    <property type="project" value="InterPro"/>
</dbReference>
<dbReference type="Pfam" id="PF00668">
    <property type="entry name" value="Condensation"/>
    <property type="match status" value="2"/>
</dbReference>
<accession>A0A4Y9STX6</accession>
<dbReference type="InterPro" id="IPR009081">
    <property type="entry name" value="PP-bd_ACP"/>
</dbReference>
<proteinExistence type="predicted"/>
<dbReference type="FunFam" id="3.40.50.980:FF:000001">
    <property type="entry name" value="Non-ribosomal peptide synthetase"/>
    <property type="match status" value="1"/>
</dbReference>
<dbReference type="Pfam" id="PF00501">
    <property type="entry name" value="AMP-binding"/>
    <property type="match status" value="2"/>
</dbReference>
<dbReference type="PROSITE" id="PS50075">
    <property type="entry name" value="CARRIER"/>
    <property type="match status" value="2"/>
</dbReference>
<dbReference type="InterPro" id="IPR057737">
    <property type="entry name" value="Condensation_MtbB-like"/>
</dbReference>
<evidence type="ECO:0000256" key="6">
    <source>
        <dbReference type="ARBA" id="ARBA00052643"/>
    </source>
</evidence>
<name>A0A4Y9STX6_9BURK</name>
<dbReference type="InterPro" id="IPR045851">
    <property type="entry name" value="AMP-bd_C_sf"/>
</dbReference>
<dbReference type="GO" id="GO:0016874">
    <property type="term" value="F:ligase activity"/>
    <property type="evidence" value="ECO:0007669"/>
    <property type="project" value="UniProtKB-KW"/>
</dbReference>
<evidence type="ECO:0000256" key="8">
    <source>
        <dbReference type="ARBA" id="ARBA00079103"/>
    </source>
</evidence>
<sequence length="2145" mass="235034">MNSLESKILALNPAQRNAVRRALAHRGAAQQGLARQPVARSPLSPPQMRLWLTSQLIGASSAYNIPGVFRLAGPLCVDSLRDALEAMQARHESLRTSFGTDPDNRPFQCIGVSATPDFALLDCTASALEERIREVILQSFDLTAGPAWRARLLELGKHEHVLVLSFHHLVFDGWSLGVFARELFELYRDPPGRNGGGLPVPAHQYSDYVAWRASRPDTRAADAAYWRSALEGAPPVTGLATDKQRPQAPSYRGAIHKLVLPRALFEGIQALAAAAQTTPYAAFLGLFYTLLYRHTGQSDLVIGTPVSGRAHAHLAPLIGVFVNTLPIRTRLAPDHDFANLLAAVKNASLDAFAHQDLPFDAIVEAVNPVRTLAHHPVFQVLYTYQNALAPIDADGLEVQYMDVDCGTAKFDLSLDVYETLDGANCIFEYSTDLFSSARIATLAGHFERLARAVVARPATPLSRLRMMTDCELEQVHNAARGPRLPLPCPDAVTLFARSTARCADAVAVRDGAAVCTYRELDESANRIAHALHSRGVRQGDVVGVCLERSIRLVAAVLGVMKAGAAFVALDPSHPPSRLALLAQDAGLACVIEDGQGARLDCERLHLERDRAELERLPATAPEVPLGPEDLAYVVYTSGTTGQPKGVMVSHGNYVNAYLGWERHYRLEQLHAHLQMASFPFDVFCGDLVRALGSGKTLVICPQQLLGEPQALYTLMQDSGVDFAEFVPASFRALAEYLFDTGRRLDFMQILVVASDAWYAGEYRRYRALLGPQARLVNSYGMAEATIDSTLFEGDLADAGEGGLVPIGVPFPNVDVWIVDRNLELVPPGTTGEICVGGAGVALGYLKRPELTFDKFVPHPFSAEPGARLYRTGDLGRMRADGSIELFGRTDTQVKIRGMRIELGEIEMTLRTRAGVEDCAAVIRDDQRGQPRIVAYLAGAGSEADPAVLNDRLAQYLPAYMLPGAYVRLDSLPLSANGKLDRARLPALRDDGGAAQGFVAPRTLNEEMLATIWIEMFGVPRVSVHDSFFELGGHSLLAFQLVARIREAFRVGLVLQTLFAHPTIAGLARAISELQGTSAAYDATINALPVVEPDPASRHLPFPLTEVQQAYWLGRNEIFEFGNVTTHSYDEMGTVDIDPARFQRAWNKVVARHDMLRAEILHDGTQRILETVPEYQVAVLDLRNATPRQCEEGIQSVRAQMSHQMLDVHHWPVFDVRITLLPEAAARIHFSNDALIFDVWSFVIIIEDLVKFYLDEQAQLPMLALSFRDYVVAEEKIRASERYRRALDYWRARVAELPPAPQLPMVLDPALLKKPRFTRLHAEFDRETWARLKKKAVRAGMTTTGLMLAAYAEVLARYSSEPAFSLNLTFLNRHPMHPQVNDIVGEFTSLTLLSVDQSAGRSFAERARRVQSDLWHDLEHHDISGVQVLRDLTRAHGGATRAKMPVVFTSALVVPIPKRNSEFPIVPIYRDGVTQTSQVWLDCGVWEDDQVLLCNWDVVLELYPPGMIEEMFAAYCDLTRRLAIDDAFWNAVAPEPLPPRAALPAPALAGTLDTLFLDSLRRQPEFRAIATPQRCLSYRQLASHAAWVRSQLEPAAAGELVAVVMDKGWEQVAATLGIMNSGAAYMPVDPALPDARVAELLADGRCATLVTTPALAGRLAQLCRLRVLVLDATCLADPALLGHSRARPDGIAYVIFTSGSTGKPKGVVIEHRGAVNTLQDVNDTLGIGATDRILSVSSLSFDLSVYDFFGTLAAGATLVLPENQRRLDPSHWAELVARFGVTVWNSVPALCALLADQGERAALGWPTLRHVMLSGDWIPVTLPDRIRALAPQARVLSLGGATEASIWSIWYPVDAVDPARTSIPYGRAMRHQEVRVLDHRLEDAPDWVTGLLYIGGIGLARGYWEAPELTAAAFVTDPRTGERLYRTGDLGRRLGDGNIEFLGRQDQQVKVQGFRIELGEIEAALLRHPAVRAAVAVCQGERHAEKRLGAFYCRHPGCELDVVELRSFLLAQLPQYMVPHALRELDDLPLSANGKVDRKLLPGLDAAPEPAQARVAPRGPVEAAIAALWAELLGVTQVGVTADFFQLGGDSMCAIKLLVALRARFSCDIQLKHVFQHPTVAAQAALVCAAQQGAAPAAELVSHLTL</sequence>
<dbReference type="InterPro" id="IPR029058">
    <property type="entry name" value="AB_hydrolase_fold"/>
</dbReference>